<feature type="binding site" evidence="10">
    <location>
        <begin position="8"/>
        <end position="13"/>
    </location>
    <ligand>
        <name>substrate</name>
    </ligand>
</feature>
<gene>
    <name evidence="12" type="ORF">DEALK_12170</name>
</gene>
<dbReference type="RefSeq" id="WP_058439367.1">
    <property type="nucleotide sequence ID" value="NZ_KQ758903.1"/>
</dbReference>
<comment type="subunit">
    <text evidence="2 10">Homodimer.</text>
</comment>
<feature type="binding site" evidence="10">
    <location>
        <position position="176"/>
    </location>
    <ligand>
        <name>substrate</name>
    </ligand>
</feature>
<evidence type="ECO:0000256" key="6">
    <source>
        <dbReference type="ARBA" id="ARBA00022842"/>
    </source>
</evidence>
<evidence type="ECO:0000256" key="4">
    <source>
        <dbReference type="ARBA" id="ARBA00022741"/>
    </source>
</evidence>
<evidence type="ECO:0000256" key="11">
    <source>
        <dbReference type="RuleBase" id="RU003781"/>
    </source>
</evidence>
<comment type="catalytic activity">
    <reaction evidence="8 10">
        <text>dITP + H2O = dIMP + diphosphate + H(+)</text>
        <dbReference type="Rhea" id="RHEA:28342"/>
        <dbReference type="ChEBI" id="CHEBI:15377"/>
        <dbReference type="ChEBI" id="CHEBI:15378"/>
        <dbReference type="ChEBI" id="CHEBI:33019"/>
        <dbReference type="ChEBI" id="CHEBI:61194"/>
        <dbReference type="ChEBI" id="CHEBI:61382"/>
        <dbReference type="EC" id="3.6.1.66"/>
    </reaction>
</comment>
<comment type="caution">
    <text evidence="10">Lacks conserved residue(s) required for the propagation of feature annotation.</text>
</comment>
<keyword evidence="4 10" id="KW-0547">Nucleotide-binding</keyword>
<comment type="catalytic activity">
    <reaction evidence="10">
        <text>ITP + H2O = IMP + diphosphate + H(+)</text>
        <dbReference type="Rhea" id="RHEA:29399"/>
        <dbReference type="ChEBI" id="CHEBI:15377"/>
        <dbReference type="ChEBI" id="CHEBI:15378"/>
        <dbReference type="ChEBI" id="CHEBI:33019"/>
        <dbReference type="ChEBI" id="CHEBI:58053"/>
        <dbReference type="ChEBI" id="CHEBI:61402"/>
        <dbReference type="EC" id="3.6.1.66"/>
    </reaction>
</comment>
<evidence type="ECO:0000256" key="2">
    <source>
        <dbReference type="ARBA" id="ARBA00011738"/>
    </source>
</evidence>
<dbReference type="EMBL" id="LFDV01000002">
    <property type="protein sequence ID" value="KTB48371.1"/>
    <property type="molecule type" value="Genomic_DNA"/>
</dbReference>
<proteinExistence type="inferred from homology"/>
<dbReference type="Gene3D" id="3.90.950.10">
    <property type="match status" value="1"/>
</dbReference>
<sequence length="204" mass="21570">MAELLLATNNQGKIREYRELLSGCGFELVTPAGRGIDIAIAETGDTFAENAAIKARAFAAASGLVTLADDSGLEVDALCGAPGVRSARYAGEGASDIERNALLLENLRHVPLPLRTARFRCVIAIAEPSGGMHLADGVIEGLIAVTPRGTSGFGYDPIFYLPERHLTIAELEPVEKNRISHRAAAAAKACAILRCLFPESNKVS</sequence>
<evidence type="ECO:0000256" key="8">
    <source>
        <dbReference type="ARBA" id="ARBA00051875"/>
    </source>
</evidence>
<dbReference type="GO" id="GO:0036220">
    <property type="term" value="F:ITP diphosphatase activity"/>
    <property type="evidence" value="ECO:0007669"/>
    <property type="project" value="UniProtKB-UniRule"/>
</dbReference>
<dbReference type="GO" id="GO:0009117">
    <property type="term" value="P:nucleotide metabolic process"/>
    <property type="evidence" value="ECO:0007669"/>
    <property type="project" value="UniProtKB-KW"/>
</dbReference>
<accession>A0A0W0GIK3</accession>
<keyword evidence="5 10" id="KW-0378">Hydrolase</keyword>
<dbReference type="PANTHER" id="PTHR11067">
    <property type="entry name" value="INOSINE TRIPHOSPHATE PYROPHOSPHATASE/HAM1 PROTEIN"/>
    <property type="match status" value="1"/>
</dbReference>
<dbReference type="Proteomes" id="UP000053947">
    <property type="component" value="Unassembled WGS sequence"/>
</dbReference>
<dbReference type="GO" id="GO:0036222">
    <property type="term" value="F:XTP diphosphatase activity"/>
    <property type="evidence" value="ECO:0007669"/>
    <property type="project" value="UniProtKB-UniRule"/>
</dbReference>
<evidence type="ECO:0000256" key="5">
    <source>
        <dbReference type="ARBA" id="ARBA00022801"/>
    </source>
</evidence>
<keyword evidence="13" id="KW-1185">Reference proteome</keyword>
<feature type="binding site" evidence="10">
    <location>
        <position position="71"/>
    </location>
    <ligand>
        <name>substrate</name>
    </ligand>
</feature>
<dbReference type="PANTHER" id="PTHR11067:SF9">
    <property type="entry name" value="INOSINE TRIPHOSPHATE PYROPHOSPHATASE"/>
    <property type="match status" value="1"/>
</dbReference>
<dbReference type="GO" id="GO:0035870">
    <property type="term" value="F:dITP diphosphatase activity"/>
    <property type="evidence" value="ECO:0007669"/>
    <property type="project" value="UniProtKB-UniRule"/>
</dbReference>
<comment type="function">
    <text evidence="10">Pyrophosphatase that catalyzes the hydrolysis of nucleoside triphosphates to their monophosphate derivatives, with a high preference for the non-canonical purine nucleotides XTP (xanthosine triphosphate), dITP (deoxyinosine triphosphate) and ITP. Seems to function as a house-cleaning enzyme that removes non-canonical purine nucleotides from the nucleotide pool, thus preventing their incorporation into DNA/RNA and avoiding chromosomal lesions.</text>
</comment>
<evidence type="ECO:0000256" key="1">
    <source>
        <dbReference type="ARBA" id="ARBA00008023"/>
    </source>
</evidence>
<keyword evidence="3 10" id="KW-0479">Metal-binding</keyword>
<dbReference type="SUPFAM" id="SSF52972">
    <property type="entry name" value="ITPase-like"/>
    <property type="match status" value="1"/>
</dbReference>
<dbReference type="FunFam" id="3.90.950.10:FF:000001">
    <property type="entry name" value="dITP/XTP pyrophosphatase"/>
    <property type="match status" value="1"/>
</dbReference>
<evidence type="ECO:0000313" key="12">
    <source>
        <dbReference type="EMBL" id="KTB48371.1"/>
    </source>
</evidence>
<dbReference type="OrthoDB" id="9807456at2"/>
<dbReference type="Pfam" id="PF01725">
    <property type="entry name" value="Ham1p_like"/>
    <property type="match status" value="1"/>
</dbReference>
<dbReference type="InterPro" id="IPR020922">
    <property type="entry name" value="dITP/XTP_pyrophosphatase"/>
</dbReference>
<feature type="binding site" evidence="10">
    <location>
        <begin position="181"/>
        <end position="182"/>
    </location>
    <ligand>
        <name>substrate</name>
    </ligand>
</feature>
<dbReference type="CDD" id="cd00515">
    <property type="entry name" value="HAM1"/>
    <property type="match status" value="1"/>
</dbReference>
<evidence type="ECO:0000256" key="7">
    <source>
        <dbReference type="ARBA" id="ARBA00023080"/>
    </source>
</evidence>
<dbReference type="GO" id="GO:0000166">
    <property type="term" value="F:nucleotide binding"/>
    <property type="evidence" value="ECO:0007669"/>
    <property type="project" value="UniProtKB-KW"/>
</dbReference>
<dbReference type="NCBIfam" id="TIGR00042">
    <property type="entry name" value="RdgB/HAM1 family non-canonical purine NTP pyrophosphatase"/>
    <property type="match status" value="1"/>
</dbReference>
<dbReference type="GO" id="GO:0005829">
    <property type="term" value="C:cytosol"/>
    <property type="evidence" value="ECO:0007669"/>
    <property type="project" value="TreeGrafter"/>
</dbReference>
<evidence type="ECO:0000313" key="13">
    <source>
        <dbReference type="Proteomes" id="UP000053947"/>
    </source>
</evidence>
<name>A0A0W0GIK3_9CHLR</name>
<feature type="binding site" evidence="10">
    <location>
        <position position="70"/>
    </location>
    <ligand>
        <name>Mg(2+)</name>
        <dbReference type="ChEBI" id="CHEBI:18420"/>
    </ligand>
</feature>
<comment type="similarity">
    <text evidence="1 10 11">Belongs to the HAM1 NTPase family.</text>
</comment>
<comment type="cofactor">
    <cofactor evidence="10">
        <name>Mg(2+)</name>
        <dbReference type="ChEBI" id="CHEBI:18420"/>
    </cofactor>
    <text evidence="10">Binds 1 Mg(2+) ion per subunit.</text>
</comment>
<dbReference type="EC" id="3.6.1.66" evidence="10"/>
<dbReference type="InterPro" id="IPR002637">
    <property type="entry name" value="RdgB/HAM1"/>
</dbReference>
<dbReference type="HAMAP" id="MF_01405">
    <property type="entry name" value="Non_canon_purine_NTPase"/>
    <property type="match status" value="1"/>
</dbReference>
<comment type="catalytic activity">
    <reaction evidence="9 10">
        <text>XTP + H2O = XMP + diphosphate + H(+)</text>
        <dbReference type="Rhea" id="RHEA:28610"/>
        <dbReference type="ChEBI" id="CHEBI:15377"/>
        <dbReference type="ChEBI" id="CHEBI:15378"/>
        <dbReference type="ChEBI" id="CHEBI:33019"/>
        <dbReference type="ChEBI" id="CHEBI:57464"/>
        <dbReference type="ChEBI" id="CHEBI:61314"/>
        <dbReference type="EC" id="3.6.1.66"/>
    </reaction>
</comment>
<keyword evidence="7 10" id="KW-0546">Nucleotide metabolism</keyword>
<dbReference type="AlphaFoldDB" id="A0A0W0GIK3"/>
<reference evidence="12 13" key="1">
    <citation type="submission" date="2015-06" db="EMBL/GenBank/DDBJ databases">
        <title>Genome sequence of the organohalide-respiring Dehalogenimonas alkenigignens type strain (IP3-3T).</title>
        <authorList>
            <person name="Key T.A."/>
            <person name="Richmond D.P."/>
            <person name="Bowman K.S."/>
            <person name="Cho Y.-J."/>
            <person name="Chun J."/>
            <person name="da Costa M.S."/>
            <person name="Rainey F.A."/>
            <person name="Moe W.M."/>
        </authorList>
    </citation>
    <scope>NUCLEOTIDE SEQUENCE [LARGE SCALE GENOMIC DNA]</scope>
    <source>
        <strain evidence="12 13">IP3-3</strain>
    </source>
</reference>
<organism evidence="12 13">
    <name type="scientific">Dehalogenimonas alkenigignens</name>
    <dbReference type="NCBI Taxonomy" id="1217799"/>
    <lineage>
        <taxon>Bacteria</taxon>
        <taxon>Bacillati</taxon>
        <taxon>Chloroflexota</taxon>
        <taxon>Dehalococcoidia</taxon>
        <taxon>Dehalococcoidales</taxon>
        <taxon>Dehalococcoidaceae</taxon>
        <taxon>Dehalogenimonas</taxon>
    </lineage>
</organism>
<comment type="caution">
    <text evidence="12">The sequence shown here is derived from an EMBL/GenBank/DDBJ whole genome shotgun (WGS) entry which is preliminary data.</text>
</comment>
<feature type="binding site" evidence="10">
    <location>
        <begin position="153"/>
        <end position="156"/>
    </location>
    <ligand>
        <name>substrate</name>
    </ligand>
</feature>
<evidence type="ECO:0000256" key="10">
    <source>
        <dbReference type="HAMAP-Rule" id="MF_01405"/>
    </source>
</evidence>
<dbReference type="STRING" id="1217799.DEALK_12170"/>
<dbReference type="GO" id="GO:0009146">
    <property type="term" value="P:purine nucleoside triphosphate catabolic process"/>
    <property type="evidence" value="ECO:0007669"/>
    <property type="project" value="UniProtKB-UniRule"/>
</dbReference>
<dbReference type="PATRIC" id="fig|1217799.6.peg.1259"/>
<protein>
    <recommendedName>
        <fullName evidence="10">dITP/XTP pyrophosphatase</fullName>
        <ecNumber evidence="10">3.6.1.66</ecNumber>
    </recommendedName>
    <alternativeName>
        <fullName evidence="10">Non-canonical purine NTP pyrophosphatase</fullName>
    </alternativeName>
    <alternativeName>
        <fullName evidence="10">Non-standard purine NTP pyrophosphatase</fullName>
    </alternativeName>
    <alternativeName>
        <fullName evidence="10">Nucleoside-triphosphate diphosphatase</fullName>
    </alternativeName>
    <alternativeName>
        <fullName evidence="10">Nucleoside-triphosphate pyrophosphatase</fullName>
        <shortName evidence="10">NTPase</shortName>
    </alternativeName>
</protein>
<evidence type="ECO:0000256" key="3">
    <source>
        <dbReference type="ARBA" id="ARBA00022723"/>
    </source>
</evidence>
<dbReference type="GO" id="GO:0017111">
    <property type="term" value="F:ribonucleoside triphosphate phosphatase activity"/>
    <property type="evidence" value="ECO:0007669"/>
    <property type="project" value="InterPro"/>
</dbReference>
<keyword evidence="6 10" id="KW-0460">Magnesium</keyword>
<dbReference type="InterPro" id="IPR029001">
    <property type="entry name" value="ITPase-like_fam"/>
</dbReference>
<feature type="active site" description="Proton acceptor" evidence="10">
    <location>
        <position position="70"/>
    </location>
</feature>
<dbReference type="GO" id="GO:0046872">
    <property type="term" value="F:metal ion binding"/>
    <property type="evidence" value="ECO:0007669"/>
    <property type="project" value="UniProtKB-KW"/>
</dbReference>
<evidence type="ECO:0000256" key="9">
    <source>
        <dbReference type="ARBA" id="ARBA00052017"/>
    </source>
</evidence>